<reference evidence="2 3" key="1">
    <citation type="journal article" date="2024" name="Commun. Biol.">
        <title>Comparative genomic analysis of thermophilic fungi reveals convergent evolutionary adaptations and gene losses.</title>
        <authorList>
            <person name="Steindorff A.S."/>
            <person name="Aguilar-Pontes M.V."/>
            <person name="Robinson A.J."/>
            <person name="Andreopoulos B."/>
            <person name="LaButti K."/>
            <person name="Kuo A."/>
            <person name="Mondo S."/>
            <person name="Riley R."/>
            <person name="Otillar R."/>
            <person name="Haridas S."/>
            <person name="Lipzen A."/>
            <person name="Grimwood J."/>
            <person name="Schmutz J."/>
            <person name="Clum A."/>
            <person name="Reid I.D."/>
            <person name="Moisan M.C."/>
            <person name="Butler G."/>
            <person name="Nguyen T.T.M."/>
            <person name="Dewar K."/>
            <person name="Conant G."/>
            <person name="Drula E."/>
            <person name="Henrissat B."/>
            <person name="Hansel C."/>
            <person name="Singer S."/>
            <person name="Hutchinson M.I."/>
            <person name="de Vries R.P."/>
            <person name="Natvig D.O."/>
            <person name="Powell A.J."/>
            <person name="Tsang A."/>
            <person name="Grigoriev I.V."/>
        </authorList>
    </citation>
    <scope>NUCLEOTIDE SEQUENCE [LARGE SCALE GENOMIC DNA]</scope>
    <source>
        <strain evidence="2 3">ATCC 24622</strain>
    </source>
</reference>
<gene>
    <name evidence="2" type="ORF">VTK73DRAFT_282</name>
</gene>
<dbReference type="SUPFAM" id="SSF49899">
    <property type="entry name" value="Concanavalin A-like lectins/glucanases"/>
    <property type="match status" value="1"/>
</dbReference>
<sequence length="157" mass="17204">MELRTYAILLLTILQTQAAQSRYVLTQVYAGNNFTAGFNFRSVSALLLCQAHGALWSEPMKEANRTRRRQAADYDGGDPTGGFVNYLPYRDASSAGLVQVLNGTQVYVGADHTKTLSRSAQGRDSVRLESKQSFDYGLLVADIAHMPGNQCGIWPAL</sequence>
<proteinExistence type="predicted"/>
<dbReference type="InterPro" id="IPR013320">
    <property type="entry name" value="ConA-like_dom_sf"/>
</dbReference>
<evidence type="ECO:0000313" key="2">
    <source>
        <dbReference type="EMBL" id="KAL1846484.1"/>
    </source>
</evidence>
<dbReference type="Gene3D" id="2.60.120.200">
    <property type="match status" value="1"/>
</dbReference>
<keyword evidence="3" id="KW-1185">Reference proteome</keyword>
<dbReference type="Pfam" id="PF26113">
    <property type="entry name" value="GH16_XgeA"/>
    <property type="match status" value="1"/>
</dbReference>
<evidence type="ECO:0000313" key="3">
    <source>
        <dbReference type="Proteomes" id="UP001586593"/>
    </source>
</evidence>
<accession>A0ABR3VVX8</accession>
<dbReference type="PANTHER" id="PTHR10963">
    <property type="entry name" value="GLYCOSYL HYDROLASE-RELATED"/>
    <property type="match status" value="1"/>
</dbReference>
<dbReference type="EMBL" id="JAZHXJ010001033">
    <property type="protein sequence ID" value="KAL1846484.1"/>
    <property type="molecule type" value="Genomic_DNA"/>
</dbReference>
<organism evidence="2 3">
    <name type="scientific">Phialemonium thermophilum</name>
    <dbReference type="NCBI Taxonomy" id="223376"/>
    <lineage>
        <taxon>Eukaryota</taxon>
        <taxon>Fungi</taxon>
        <taxon>Dikarya</taxon>
        <taxon>Ascomycota</taxon>
        <taxon>Pezizomycotina</taxon>
        <taxon>Sordariomycetes</taxon>
        <taxon>Sordariomycetidae</taxon>
        <taxon>Cephalothecales</taxon>
        <taxon>Cephalothecaceae</taxon>
        <taxon>Phialemonium</taxon>
    </lineage>
</organism>
<protein>
    <submittedName>
        <fullName evidence="2">Uncharacterized protein</fullName>
    </submittedName>
</protein>
<feature type="chain" id="PRO_5047208250" evidence="1">
    <location>
        <begin position="19"/>
        <end position="157"/>
    </location>
</feature>
<dbReference type="InterPro" id="IPR050546">
    <property type="entry name" value="Glycosyl_Hydrlase_16"/>
</dbReference>
<evidence type="ECO:0000256" key="1">
    <source>
        <dbReference type="SAM" id="SignalP"/>
    </source>
</evidence>
<dbReference type="PANTHER" id="PTHR10963:SF24">
    <property type="entry name" value="GLYCOSIDASE C21B10.07-RELATED"/>
    <property type="match status" value="1"/>
</dbReference>
<keyword evidence="1" id="KW-0732">Signal</keyword>
<feature type="signal peptide" evidence="1">
    <location>
        <begin position="1"/>
        <end position="18"/>
    </location>
</feature>
<dbReference type="Proteomes" id="UP001586593">
    <property type="component" value="Unassembled WGS sequence"/>
</dbReference>
<name>A0ABR3VVX8_9PEZI</name>
<comment type="caution">
    <text evidence="2">The sequence shown here is derived from an EMBL/GenBank/DDBJ whole genome shotgun (WGS) entry which is preliminary data.</text>
</comment>